<feature type="compositionally biased region" description="Gly residues" evidence="1">
    <location>
        <begin position="71"/>
        <end position="80"/>
    </location>
</feature>
<feature type="compositionally biased region" description="Low complexity" evidence="1">
    <location>
        <begin position="195"/>
        <end position="212"/>
    </location>
</feature>
<reference evidence="3" key="1">
    <citation type="journal article" date="2012" name="Science">
        <title>The Paleozoic origin of enzymatic lignin decomposition reconstructed from 31 fungal genomes.</title>
        <authorList>
            <person name="Floudas D."/>
            <person name="Binder M."/>
            <person name="Riley R."/>
            <person name="Barry K."/>
            <person name="Blanchette R.A."/>
            <person name="Henrissat B."/>
            <person name="Martinez A.T."/>
            <person name="Otillar R."/>
            <person name="Spatafora J.W."/>
            <person name="Yadav J.S."/>
            <person name="Aerts A."/>
            <person name="Benoit I."/>
            <person name="Boyd A."/>
            <person name="Carlson A."/>
            <person name="Copeland A."/>
            <person name="Coutinho P.M."/>
            <person name="de Vries R.P."/>
            <person name="Ferreira P."/>
            <person name="Findley K."/>
            <person name="Foster B."/>
            <person name="Gaskell J."/>
            <person name="Glotzer D."/>
            <person name="Gorecki P."/>
            <person name="Heitman J."/>
            <person name="Hesse C."/>
            <person name="Hori C."/>
            <person name="Igarashi K."/>
            <person name="Jurgens J.A."/>
            <person name="Kallen N."/>
            <person name="Kersten P."/>
            <person name="Kohler A."/>
            <person name="Kuees U."/>
            <person name="Kumar T.K.A."/>
            <person name="Kuo A."/>
            <person name="LaButti K."/>
            <person name="Larrondo L.F."/>
            <person name="Lindquist E."/>
            <person name="Ling A."/>
            <person name="Lombard V."/>
            <person name="Lucas S."/>
            <person name="Lundell T."/>
            <person name="Martin R."/>
            <person name="McLaughlin D.J."/>
            <person name="Morgenstern I."/>
            <person name="Morin E."/>
            <person name="Murat C."/>
            <person name="Nagy L.G."/>
            <person name="Nolan M."/>
            <person name="Ohm R.A."/>
            <person name="Patyshakuliyeva A."/>
            <person name="Rokas A."/>
            <person name="Ruiz-Duenas F.J."/>
            <person name="Sabat G."/>
            <person name="Salamov A."/>
            <person name="Samejima M."/>
            <person name="Schmutz J."/>
            <person name="Slot J.C."/>
            <person name="St John F."/>
            <person name="Stenlid J."/>
            <person name="Sun H."/>
            <person name="Sun S."/>
            <person name="Syed K."/>
            <person name="Tsang A."/>
            <person name="Wiebenga A."/>
            <person name="Young D."/>
            <person name="Pisabarro A."/>
            <person name="Eastwood D.C."/>
            <person name="Martin F."/>
            <person name="Cullen D."/>
            <person name="Grigoriev I.V."/>
            <person name="Hibbett D.S."/>
        </authorList>
    </citation>
    <scope>NUCLEOTIDE SEQUENCE [LARGE SCALE GENOMIC DNA]</scope>
    <source>
        <strain evidence="3">RWD-64-598 SS2</strain>
    </source>
</reference>
<evidence type="ECO:0000256" key="1">
    <source>
        <dbReference type="SAM" id="MobiDB-lite"/>
    </source>
</evidence>
<keyword evidence="3" id="KW-1185">Reference proteome</keyword>
<dbReference type="EMBL" id="JH711578">
    <property type="protein sequence ID" value="EIW81031.1"/>
    <property type="molecule type" value="Genomic_DNA"/>
</dbReference>
<dbReference type="Proteomes" id="UP000053558">
    <property type="component" value="Unassembled WGS sequence"/>
</dbReference>
<dbReference type="AlphaFoldDB" id="A0A5M3MR78"/>
<evidence type="ECO:0000313" key="3">
    <source>
        <dbReference type="Proteomes" id="UP000053558"/>
    </source>
</evidence>
<comment type="caution">
    <text evidence="2">The sequence shown here is derived from an EMBL/GenBank/DDBJ whole genome shotgun (WGS) entry which is preliminary data.</text>
</comment>
<feature type="compositionally biased region" description="Low complexity" evidence="1">
    <location>
        <begin position="51"/>
        <end position="66"/>
    </location>
</feature>
<protein>
    <submittedName>
        <fullName evidence="2">Uncharacterized protein</fullName>
    </submittedName>
</protein>
<proteinExistence type="predicted"/>
<feature type="compositionally biased region" description="Basic residues" evidence="1">
    <location>
        <begin position="227"/>
        <end position="238"/>
    </location>
</feature>
<feature type="compositionally biased region" description="Low complexity" evidence="1">
    <location>
        <begin position="116"/>
        <end position="131"/>
    </location>
</feature>
<feature type="compositionally biased region" description="Low complexity" evidence="1">
    <location>
        <begin position="154"/>
        <end position="167"/>
    </location>
</feature>
<feature type="compositionally biased region" description="Basic and acidic residues" evidence="1">
    <location>
        <begin position="25"/>
        <end position="39"/>
    </location>
</feature>
<sequence length="324" mass="33483">MALAPVIASAGTLPLELDGTAIDPELEKQAEARENKDHAGMFVGSVGAGGASPSEFSSSSESSSSSINVGLGFGEAGGPGTPFITNQRFEYPFPDPHHSPTEDRLLSLAARPTLPSSVSTESSSSSSSQPSADTNAGASSSSPSHSPVQTTHGLPISIPSALSPPKSTGSIPNPLLTHPLIQPSPPPPPTAVAFSLSSPPSSRLPQSQAQPQHPLLRTQTPPVPPALKRRLQRSKSKLNRSSTDEDVRSESAASDEAAEADVEDEVSSSDNTHDDAHVHARGVASTTTVQDFKLAVLFVGVLLALHSSGKVVSWIYALVLSAFS</sequence>
<feature type="compositionally biased region" description="Acidic residues" evidence="1">
    <location>
        <begin position="256"/>
        <end position="267"/>
    </location>
</feature>
<feature type="compositionally biased region" description="Basic and acidic residues" evidence="1">
    <location>
        <begin position="95"/>
        <end position="105"/>
    </location>
</feature>
<name>A0A5M3MR78_CONPW</name>
<feature type="region of interest" description="Disordered" evidence="1">
    <location>
        <begin position="14"/>
        <end position="275"/>
    </location>
</feature>
<dbReference type="KEGG" id="cput:CONPUDRAFT_165261"/>
<organism evidence="2 3">
    <name type="scientific">Coniophora puteana (strain RWD-64-598)</name>
    <name type="common">Brown rot fungus</name>
    <dbReference type="NCBI Taxonomy" id="741705"/>
    <lineage>
        <taxon>Eukaryota</taxon>
        <taxon>Fungi</taxon>
        <taxon>Dikarya</taxon>
        <taxon>Basidiomycota</taxon>
        <taxon>Agaricomycotina</taxon>
        <taxon>Agaricomycetes</taxon>
        <taxon>Agaricomycetidae</taxon>
        <taxon>Boletales</taxon>
        <taxon>Coniophorineae</taxon>
        <taxon>Coniophoraceae</taxon>
        <taxon>Coniophora</taxon>
    </lineage>
</organism>
<accession>A0A5M3MR78</accession>
<gene>
    <name evidence="2" type="ORF">CONPUDRAFT_165261</name>
</gene>
<evidence type="ECO:0000313" key="2">
    <source>
        <dbReference type="EMBL" id="EIW81031.1"/>
    </source>
</evidence>
<dbReference type="GeneID" id="19205279"/>
<dbReference type="RefSeq" id="XP_007768468.1">
    <property type="nucleotide sequence ID" value="XM_007770278.1"/>
</dbReference>